<dbReference type="EMBL" id="NIVC01001189">
    <property type="protein sequence ID" value="PAA71001.1"/>
    <property type="molecule type" value="Genomic_DNA"/>
</dbReference>
<sequence length="117" mass="13123">MSNSVLSHLPQSLSAVVSRSIGSSLNTAWHRLELCSIGGVGPSREAKDVAILATCFQRPAFPELHGVWQLLNGQLQLRLKLRWTQMKRPSSCQRLVTQKAEKKHIELNRPRSFSAIH</sequence>
<keyword evidence="4" id="KW-1185">Reference proteome</keyword>
<reference evidence="2 4" key="1">
    <citation type="submission" date="2017-06" db="EMBL/GenBank/DDBJ databases">
        <title>A platform for efficient transgenesis in Macrostomum lignano, a flatworm model organism for stem cell research.</title>
        <authorList>
            <person name="Berezikov E."/>
        </authorList>
    </citation>
    <scope>NUCLEOTIDE SEQUENCE [LARGE SCALE GENOMIC DNA]</scope>
    <source>
        <strain evidence="2">DV1</strain>
        <tissue evidence="2">Whole organism</tissue>
    </source>
</reference>
<gene>
    <name evidence="3" type="ORF">BOX15_Mlig005806g1</name>
    <name evidence="2" type="ORF">BOX15_Mlig005806g2</name>
    <name evidence="1" type="ORF">BOX15_Mlig005806g3</name>
</gene>
<evidence type="ECO:0000313" key="1">
    <source>
        <dbReference type="EMBL" id="PAA46198.1"/>
    </source>
</evidence>
<evidence type="ECO:0000313" key="3">
    <source>
        <dbReference type="EMBL" id="PAA71001.1"/>
    </source>
</evidence>
<dbReference type="EMBL" id="NIVC01003359">
    <property type="protein sequence ID" value="PAA51783.1"/>
    <property type="molecule type" value="Genomic_DNA"/>
</dbReference>
<dbReference type="AlphaFoldDB" id="A0A267DR62"/>
<evidence type="ECO:0000313" key="4">
    <source>
        <dbReference type="Proteomes" id="UP000215902"/>
    </source>
</evidence>
<dbReference type="EMBL" id="NIVC01005000">
    <property type="protein sequence ID" value="PAA46198.1"/>
    <property type="molecule type" value="Genomic_DNA"/>
</dbReference>
<evidence type="ECO:0000313" key="2">
    <source>
        <dbReference type="EMBL" id="PAA51783.1"/>
    </source>
</evidence>
<organism evidence="2 4">
    <name type="scientific">Macrostomum lignano</name>
    <dbReference type="NCBI Taxonomy" id="282301"/>
    <lineage>
        <taxon>Eukaryota</taxon>
        <taxon>Metazoa</taxon>
        <taxon>Spiralia</taxon>
        <taxon>Lophotrochozoa</taxon>
        <taxon>Platyhelminthes</taxon>
        <taxon>Rhabditophora</taxon>
        <taxon>Macrostomorpha</taxon>
        <taxon>Macrostomida</taxon>
        <taxon>Macrostomidae</taxon>
        <taxon>Macrostomum</taxon>
    </lineage>
</organism>
<dbReference type="Proteomes" id="UP000215902">
    <property type="component" value="Unassembled WGS sequence"/>
</dbReference>
<comment type="caution">
    <text evidence="2">The sequence shown here is derived from an EMBL/GenBank/DDBJ whole genome shotgun (WGS) entry which is preliminary data.</text>
</comment>
<name>A0A267DR62_9PLAT</name>
<protein>
    <submittedName>
        <fullName evidence="2">Uncharacterized protein</fullName>
    </submittedName>
</protein>
<proteinExistence type="predicted"/>
<accession>A0A267DR62</accession>